<dbReference type="PROSITE" id="PS51186">
    <property type="entry name" value="GNAT"/>
    <property type="match status" value="1"/>
</dbReference>
<dbReference type="Pfam" id="PF00583">
    <property type="entry name" value="Acetyltransf_1"/>
    <property type="match status" value="1"/>
</dbReference>
<dbReference type="InterPro" id="IPR050680">
    <property type="entry name" value="YpeA/RimI_acetyltransf"/>
</dbReference>
<dbReference type="RefSeq" id="WP_246247567.1">
    <property type="nucleotide sequence ID" value="NZ_CAESCL010000077.1"/>
</dbReference>
<dbReference type="GO" id="GO:0008999">
    <property type="term" value="F:protein-N-terminal-alanine acetyltransferase activity"/>
    <property type="evidence" value="ECO:0007669"/>
    <property type="project" value="UniProtKB-EC"/>
</dbReference>
<keyword evidence="8" id="KW-1185">Reference proteome</keyword>
<evidence type="ECO:0000313" key="7">
    <source>
        <dbReference type="EMBL" id="SEQ44369.1"/>
    </source>
</evidence>
<dbReference type="Proteomes" id="UP000199427">
    <property type="component" value="Unassembled WGS sequence"/>
</dbReference>
<sequence>MMKEVKQETKVREMLIEDLPSVIVIENESFKTPWKKRDFLHDLLKNTFSHYLVIEKDKEVVGYCGIWIVLESAQITNIAISPKERGHQLGKKLFNEVLNHAREQGATELTLEVRESNVIAQNLYKHFGMKIVGKREGYYQDNGEDALVMWVKL</sequence>
<dbReference type="SUPFAM" id="SSF55729">
    <property type="entry name" value="Acyl-CoA N-acyltransferases (Nat)"/>
    <property type="match status" value="1"/>
</dbReference>
<evidence type="ECO:0000256" key="1">
    <source>
        <dbReference type="ARBA" id="ARBA00005395"/>
    </source>
</evidence>
<feature type="domain" description="N-acetyltransferase" evidence="6">
    <location>
        <begin position="9"/>
        <end position="153"/>
    </location>
</feature>
<gene>
    <name evidence="7" type="ORF">SAMN05216362_1148</name>
</gene>
<evidence type="ECO:0000256" key="2">
    <source>
        <dbReference type="ARBA" id="ARBA00022490"/>
    </source>
</evidence>
<dbReference type="PANTHER" id="PTHR43420">
    <property type="entry name" value="ACETYLTRANSFERASE"/>
    <property type="match status" value="1"/>
</dbReference>
<comment type="similarity">
    <text evidence="1 5">Belongs to the acetyltransferase family. RimI subfamily.</text>
</comment>
<protein>
    <recommendedName>
        <fullName evidence="5">[Ribosomal protein bS18]-alanine N-acetyltransferase</fullName>
        <ecNumber evidence="5">2.3.1.266</ecNumber>
    </recommendedName>
</protein>
<keyword evidence="3 7" id="KW-0808">Transferase</keyword>
<keyword evidence="7" id="KW-0687">Ribonucleoprotein</keyword>
<dbReference type="EC" id="2.3.1.266" evidence="5"/>
<dbReference type="GO" id="GO:0005840">
    <property type="term" value="C:ribosome"/>
    <property type="evidence" value="ECO:0007669"/>
    <property type="project" value="UniProtKB-KW"/>
</dbReference>
<reference evidence="7 8" key="1">
    <citation type="submission" date="2016-10" db="EMBL/GenBank/DDBJ databases">
        <authorList>
            <person name="de Groot N.N."/>
        </authorList>
    </citation>
    <scope>NUCLEOTIDE SEQUENCE [LARGE SCALE GENOMIC DNA]</scope>
    <source>
        <strain evidence="7 8">DSM 21633</strain>
    </source>
</reference>
<evidence type="ECO:0000256" key="5">
    <source>
        <dbReference type="RuleBase" id="RU363094"/>
    </source>
</evidence>
<dbReference type="Gene3D" id="3.40.630.30">
    <property type="match status" value="1"/>
</dbReference>
<keyword evidence="7" id="KW-0689">Ribosomal protein</keyword>
<dbReference type="InterPro" id="IPR006464">
    <property type="entry name" value="AcTrfase_RimI/Ard1"/>
</dbReference>
<evidence type="ECO:0000313" key="8">
    <source>
        <dbReference type="Proteomes" id="UP000199427"/>
    </source>
</evidence>
<dbReference type="AlphaFoldDB" id="A0A1H9G2T1"/>
<dbReference type="GO" id="GO:0005737">
    <property type="term" value="C:cytoplasm"/>
    <property type="evidence" value="ECO:0007669"/>
    <property type="project" value="UniProtKB-SubCell"/>
</dbReference>
<dbReference type="EMBL" id="FOES01000014">
    <property type="protein sequence ID" value="SEQ44369.1"/>
    <property type="molecule type" value="Genomic_DNA"/>
</dbReference>
<evidence type="ECO:0000256" key="4">
    <source>
        <dbReference type="ARBA" id="ARBA00023315"/>
    </source>
</evidence>
<keyword evidence="4" id="KW-0012">Acyltransferase</keyword>
<dbReference type="STRING" id="571933.SAMN05216362_1148"/>
<accession>A0A1H9G2T1</accession>
<dbReference type="InterPro" id="IPR000182">
    <property type="entry name" value="GNAT_dom"/>
</dbReference>
<name>A0A1H9G2T1_9BACI</name>
<comment type="subcellular location">
    <subcellularLocation>
        <location evidence="5">Cytoplasm</location>
    </subcellularLocation>
</comment>
<dbReference type="PANTHER" id="PTHR43420:SF44">
    <property type="entry name" value="ACETYLTRANSFERASE YPEA"/>
    <property type="match status" value="1"/>
</dbReference>
<evidence type="ECO:0000259" key="6">
    <source>
        <dbReference type="PROSITE" id="PS51186"/>
    </source>
</evidence>
<proteinExistence type="inferred from homology"/>
<comment type="function">
    <text evidence="5">Acetylates the N-terminal alanine of ribosomal protein bS18.</text>
</comment>
<keyword evidence="2 5" id="KW-0963">Cytoplasm</keyword>
<comment type="catalytic activity">
    <reaction evidence="5">
        <text>N-terminal L-alanyl-[ribosomal protein bS18] + acetyl-CoA = N-terminal N(alpha)-acetyl-L-alanyl-[ribosomal protein bS18] + CoA + H(+)</text>
        <dbReference type="Rhea" id="RHEA:43756"/>
        <dbReference type="Rhea" id="RHEA-COMP:10676"/>
        <dbReference type="Rhea" id="RHEA-COMP:10677"/>
        <dbReference type="ChEBI" id="CHEBI:15378"/>
        <dbReference type="ChEBI" id="CHEBI:57287"/>
        <dbReference type="ChEBI" id="CHEBI:57288"/>
        <dbReference type="ChEBI" id="CHEBI:64718"/>
        <dbReference type="ChEBI" id="CHEBI:83683"/>
        <dbReference type="EC" id="2.3.1.266"/>
    </reaction>
</comment>
<evidence type="ECO:0000256" key="3">
    <source>
        <dbReference type="ARBA" id="ARBA00022679"/>
    </source>
</evidence>
<dbReference type="InterPro" id="IPR016181">
    <property type="entry name" value="Acyl_CoA_acyltransferase"/>
</dbReference>
<dbReference type="NCBIfam" id="TIGR01575">
    <property type="entry name" value="rimI"/>
    <property type="match status" value="1"/>
</dbReference>
<dbReference type="CDD" id="cd04301">
    <property type="entry name" value="NAT_SF"/>
    <property type="match status" value="1"/>
</dbReference>
<organism evidence="7 8">
    <name type="scientific">Piscibacillus halophilus</name>
    <dbReference type="NCBI Taxonomy" id="571933"/>
    <lineage>
        <taxon>Bacteria</taxon>
        <taxon>Bacillati</taxon>
        <taxon>Bacillota</taxon>
        <taxon>Bacilli</taxon>
        <taxon>Bacillales</taxon>
        <taxon>Bacillaceae</taxon>
        <taxon>Piscibacillus</taxon>
    </lineage>
</organism>